<dbReference type="GO" id="GO:0005634">
    <property type="term" value="C:nucleus"/>
    <property type="evidence" value="ECO:0007669"/>
    <property type="project" value="TreeGrafter"/>
</dbReference>
<dbReference type="Pfam" id="PF00642">
    <property type="entry name" value="zf-CCCH"/>
    <property type="match status" value="1"/>
</dbReference>
<comment type="caution">
    <text evidence="4">The sequence shown here is derived from an EMBL/GenBank/DDBJ whole genome shotgun (WGS) entry which is preliminary data.</text>
</comment>
<feature type="region of interest" description="Disordered" evidence="2">
    <location>
        <begin position="373"/>
        <end position="397"/>
    </location>
</feature>
<feature type="region of interest" description="Disordered" evidence="2">
    <location>
        <begin position="85"/>
        <end position="109"/>
    </location>
</feature>
<feature type="region of interest" description="Disordered" evidence="2">
    <location>
        <begin position="422"/>
        <end position="492"/>
    </location>
</feature>
<proteinExistence type="predicted"/>
<dbReference type="PANTHER" id="PTHR46156:SF1">
    <property type="entry name" value="ZINC FINGER CCCH DOMAIN-CONTAINING PROTEIN 3"/>
    <property type="match status" value="1"/>
</dbReference>
<keyword evidence="5" id="KW-1185">Reference proteome</keyword>
<evidence type="ECO:0000313" key="4">
    <source>
        <dbReference type="EMBL" id="KAJ8100400.1"/>
    </source>
</evidence>
<dbReference type="InterPro" id="IPR000571">
    <property type="entry name" value="Znf_CCCH"/>
</dbReference>
<dbReference type="Proteomes" id="UP001217417">
    <property type="component" value="Unassembled WGS sequence"/>
</dbReference>
<dbReference type="GO" id="GO:0008270">
    <property type="term" value="F:zinc ion binding"/>
    <property type="evidence" value="ECO:0007669"/>
    <property type="project" value="UniProtKB-KW"/>
</dbReference>
<feature type="domain" description="C3H1-type" evidence="3">
    <location>
        <begin position="341"/>
        <end position="370"/>
    </location>
</feature>
<accession>A0AAD7QS19</accession>
<gene>
    <name evidence="4" type="ORF">POJ06DRAFT_252609</name>
</gene>
<dbReference type="EMBL" id="JARPMG010000005">
    <property type="protein sequence ID" value="KAJ8100400.1"/>
    <property type="molecule type" value="Genomic_DNA"/>
</dbReference>
<evidence type="ECO:0000256" key="1">
    <source>
        <dbReference type="PROSITE-ProRule" id="PRU00723"/>
    </source>
</evidence>
<feature type="compositionally biased region" description="Polar residues" evidence="2">
    <location>
        <begin position="91"/>
        <end position="109"/>
    </location>
</feature>
<dbReference type="SMART" id="SM00356">
    <property type="entry name" value="ZnF_C3H1"/>
    <property type="match status" value="5"/>
</dbReference>
<dbReference type="AlphaFoldDB" id="A0AAD7QS19"/>
<evidence type="ECO:0000259" key="3">
    <source>
        <dbReference type="PROSITE" id="PS50103"/>
    </source>
</evidence>
<keyword evidence="1" id="KW-0863">Zinc-finger</keyword>
<feature type="zinc finger region" description="C3H1-type" evidence="1">
    <location>
        <begin position="341"/>
        <end position="370"/>
    </location>
</feature>
<evidence type="ECO:0000256" key="2">
    <source>
        <dbReference type="SAM" id="MobiDB-lite"/>
    </source>
</evidence>
<feature type="compositionally biased region" description="Acidic residues" evidence="2">
    <location>
        <begin position="429"/>
        <end position="486"/>
    </location>
</feature>
<feature type="zinc finger region" description="C3H1-type" evidence="1">
    <location>
        <begin position="237"/>
        <end position="265"/>
    </location>
</feature>
<feature type="domain" description="C3H1-type" evidence="3">
    <location>
        <begin position="237"/>
        <end position="265"/>
    </location>
</feature>
<reference evidence="4" key="1">
    <citation type="submission" date="2023-03" db="EMBL/GenBank/DDBJ databases">
        <title>Near-Complete genome sequence of Lipomyces tetrasporous NRRL Y-64009, an oleaginous yeast capable of growing on lignocellulosic hydrolysates.</title>
        <authorList>
            <consortium name="Lawrence Berkeley National Laboratory"/>
            <person name="Jagtap S.S."/>
            <person name="Liu J.-J."/>
            <person name="Walukiewicz H.E."/>
            <person name="Pangilinan J."/>
            <person name="Lipzen A."/>
            <person name="Ahrendt S."/>
            <person name="Koriabine M."/>
            <person name="Cobaugh K."/>
            <person name="Salamov A."/>
            <person name="Yoshinaga Y."/>
            <person name="Ng V."/>
            <person name="Daum C."/>
            <person name="Grigoriev I.V."/>
            <person name="Slininger P.J."/>
            <person name="Dien B.S."/>
            <person name="Jin Y.-S."/>
            <person name="Rao C.V."/>
        </authorList>
    </citation>
    <scope>NUCLEOTIDE SEQUENCE</scope>
    <source>
        <strain evidence="4">NRRL Y-64009</strain>
    </source>
</reference>
<feature type="compositionally biased region" description="Polar residues" evidence="2">
    <location>
        <begin position="24"/>
        <end position="37"/>
    </location>
</feature>
<dbReference type="GeneID" id="80882710"/>
<dbReference type="Gene3D" id="4.10.1000.10">
    <property type="entry name" value="Zinc finger, CCCH-type"/>
    <property type="match status" value="3"/>
</dbReference>
<dbReference type="PROSITE" id="PS50103">
    <property type="entry name" value="ZF_C3H1"/>
    <property type="match status" value="3"/>
</dbReference>
<name>A0AAD7QS19_9ASCO</name>
<dbReference type="PANTHER" id="PTHR46156">
    <property type="entry name" value="CCCH ZINGC FINGER"/>
    <property type="match status" value="1"/>
</dbReference>
<sequence>MSDSDLLNQIATLAGAINRHKNNEQQTASSTNSSHPYQSFAPRSRSTYRGVRGQGRASSYRGMKSLISHRNRTLVLNCPAVNEPAIEPTDSPLSAGTASSGADTPTNSAGSTYVRKHDRHMQLINSTVYSDLAQARTKAIEATRVAKERKLDQKRALRAQREAANAKRVAQLQEVEIDGVKYRVQKGGSKLIRVTAENANASHAPKKAVIGGVTFLRSKNGNLWRKGVVQSKKRERKSIDEPCRYFTMTGKCARGLSCPYNHDPNHVALCPLYLHNKCQNPSCDLSHSPSPHNSPLCVHFQRGHCSNPNCKYTHMTVAPDAKVCRDFALKLFCDAGDKCAGRHVFECPDFEETGTCPRGEKKCKLMHVFRAGKNKSSSGSGRGPADNVVFMDDGGDREHSELPAEVLQDVVSHLQRDEEVKNHNIIDLYSDDEDDDEVENDEDEDDDDEDDDDDGDDDDVEFDSDIFEEDENGISDNSETMEDDGGQEYIRL</sequence>
<evidence type="ECO:0000313" key="5">
    <source>
        <dbReference type="Proteomes" id="UP001217417"/>
    </source>
</evidence>
<organism evidence="4 5">
    <name type="scientific">Lipomyces tetrasporus</name>
    <dbReference type="NCBI Taxonomy" id="54092"/>
    <lineage>
        <taxon>Eukaryota</taxon>
        <taxon>Fungi</taxon>
        <taxon>Dikarya</taxon>
        <taxon>Ascomycota</taxon>
        <taxon>Saccharomycotina</taxon>
        <taxon>Lipomycetes</taxon>
        <taxon>Lipomycetales</taxon>
        <taxon>Lipomycetaceae</taxon>
        <taxon>Lipomyces</taxon>
    </lineage>
</organism>
<feature type="region of interest" description="Disordered" evidence="2">
    <location>
        <begin position="22"/>
        <end position="60"/>
    </location>
</feature>
<keyword evidence="1" id="KW-0862">Zinc</keyword>
<keyword evidence="1" id="KW-0479">Metal-binding</keyword>
<dbReference type="RefSeq" id="XP_056043850.1">
    <property type="nucleotide sequence ID" value="XM_056187544.1"/>
</dbReference>
<feature type="zinc finger region" description="C3H1-type" evidence="1">
    <location>
        <begin position="291"/>
        <end position="317"/>
    </location>
</feature>
<protein>
    <recommendedName>
        <fullName evidence="3">C3H1-type domain-containing protein</fullName>
    </recommendedName>
</protein>
<feature type="domain" description="C3H1-type" evidence="3">
    <location>
        <begin position="291"/>
        <end position="317"/>
    </location>
</feature>